<dbReference type="OMA" id="FHAKYMV"/>
<sequence>MAATREKCLLPCIQLPHSHRQLRTMSLSEKVEGLCRNPHSVSQALAEDPTLSPGEAAKRLYHPDNISISEGHVPSKRAPATDEELERAMQCGKFTTQPSELFLRVFHDSLMPLEHDPLMGCCSPSLVGSSGTCPLTIISGLPDICRHMSNLIARAEKEVLLATNYWMDSDASRLITDGLKELSRRAGERGERAVVKIMYDRGNVKQVMDNHQTVLEPEYTGKNIRLPSTKEAPNLDMQVLNYHRPMLGTFHSKFMVVDRRVGVVSSNNIQDNSNMEMMCHVEGPIVDSLYDTFLISWHNPLEPILPSRNTPAVQGGLPAFDQASFRGMFDANGELNVPERGNSRSLSEIAEAGKREVLPLHAPGDPHYDVDIAAEVTRMQSVMSPRDGETGPQVAARHLNRGRHLDLKTTIEGEYEVGEEMTPYIPHRVHKLVPMALVNRKPYGATNHNGVYMPQNEAWLSAVRNARRSVFIQTPDLNAAPLIPELLAAVRRGVEVTYYVCLGYNDAGELLPFQGGHNEGVANKLYTSLTADETAARNLLHIHYYTAKDQIGPIHDSFKQRSCHVKLMIVDEQLGIMGNGNQDTQSWYHSQEVNIMIDSAEIVMKWRQGIERNQNTGKLGRASNVDGIWRDAQGQQAKGAIGVDAGKMSWAKGIVGAVQRVRGAGGF</sequence>
<dbReference type="Gene3D" id="3.30.870.10">
    <property type="entry name" value="Endonuclease Chain A"/>
    <property type="match status" value="2"/>
</dbReference>
<gene>
    <name evidence="2" type="ORF">AUEXF2481DRAFT_63182</name>
</gene>
<dbReference type="InParanoid" id="A0A074YU54"/>
<dbReference type="GeneID" id="25369724"/>
<dbReference type="RefSeq" id="XP_013346416.1">
    <property type="nucleotide sequence ID" value="XM_013490962.1"/>
</dbReference>
<dbReference type="HOGENOM" id="CLU_008053_1_0_1"/>
<dbReference type="PANTHER" id="PTHR21248">
    <property type="entry name" value="CARDIOLIPIN SYNTHASE"/>
    <property type="match status" value="1"/>
</dbReference>
<name>A0A074YU54_AURSE</name>
<dbReference type="SMART" id="SM00155">
    <property type="entry name" value="PLDc"/>
    <property type="match status" value="2"/>
</dbReference>
<dbReference type="PROSITE" id="PS50035">
    <property type="entry name" value="PLD"/>
    <property type="match status" value="2"/>
</dbReference>
<dbReference type="CDD" id="cd00138">
    <property type="entry name" value="PLDc_SF"/>
    <property type="match status" value="2"/>
</dbReference>
<evidence type="ECO:0000259" key="1">
    <source>
        <dbReference type="PROSITE" id="PS50035"/>
    </source>
</evidence>
<dbReference type="GO" id="GO:0030572">
    <property type="term" value="F:phosphatidyltransferase activity"/>
    <property type="evidence" value="ECO:0007669"/>
    <property type="project" value="UniProtKB-ARBA"/>
</dbReference>
<dbReference type="OrthoDB" id="9997422at2759"/>
<keyword evidence="3" id="KW-1185">Reference proteome</keyword>
<organism evidence="2 3">
    <name type="scientific">Aureobasidium subglaciale (strain EXF-2481)</name>
    <name type="common">Aureobasidium pullulans var. subglaciale</name>
    <dbReference type="NCBI Taxonomy" id="1043005"/>
    <lineage>
        <taxon>Eukaryota</taxon>
        <taxon>Fungi</taxon>
        <taxon>Dikarya</taxon>
        <taxon>Ascomycota</taxon>
        <taxon>Pezizomycotina</taxon>
        <taxon>Dothideomycetes</taxon>
        <taxon>Dothideomycetidae</taxon>
        <taxon>Dothideales</taxon>
        <taxon>Saccotheciaceae</taxon>
        <taxon>Aureobasidium</taxon>
    </lineage>
</organism>
<protein>
    <recommendedName>
        <fullName evidence="1">PLD phosphodiesterase domain-containing protein</fullName>
    </recommendedName>
</protein>
<feature type="domain" description="PLD phosphodiesterase" evidence="1">
    <location>
        <begin position="559"/>
        <end position="586"/>
    </location>
</feature>
<feature type="domain" description="PLD phosphodiesterase" evidence="1">
    <location>
        <begin position="246"/>
        <end position="273"/>
    </location>
</feature>
<dbReference type="SUPFAM" id="SSF56024">
    <property type="entry name" value="Phospholipase D/nuclease"/>
    <property type="match status" value="2"/>
</dbReference>
<dbReference type="InterPro" id="IPR001736">
    <property type="entry name" value="PLipase_D/transphosphatidylase"/>
</dbReference>
<dbReference type="STRING" id="1043005.A0A074YU54"/>
<evidence type="ECO:0000313" key="3">
    <source>
        <dbReference type="Proteomes" id="UP000030641"/>
    </source>
</evidence>
<dbReference type="GO" id="GO:0032049">
    <property type="term" value="P:cardiolipin biosynthetic process"/>
    <property type="evidence" value="ECO:0007669"/>
    <property type="project" value="UniProtKB-ARBA"/>
</dbReference>
<reference evidence="2 3" key="1">
    <citation type="journal article" date="2014" name="BMC Genomics">
        <title>Genome sequencing of four Aureobasidium pullulans varieties: biotechnological potential, stress tolerance, and description of new species.</title>
        <authorList>
            <person name="Gostin Ar C."/>
            <person name="Ohm R.A."/>
            <person name="Kogej T."/>
            <person name="Sonjak S."/>
            <person name="Turk M."/>
            <person name="Zajc J."/>
            <person name="Zalar P."/>
            <person name="Grube M."/>
            <person name="Sun H."/>
            <person name="Han J."/>
            <person name="Sharma A."/>
            <person name="Chiniquy J."/>
            <person name="Ngan C.Y."/>
            <person name="Lipzen A."/>
            <person name="Barry K."/>
            <person name="Grigoriev I.V."/>
            <person name="Gunde-Cimerman N."/>
        </authorList>
    </citation>
    <scope>NUCLEOTIDE SEQUENCE [LARGE SCALE GENOMIC DNA]</scope>
    <source>
        <strain evidence="2 3">EXF-2481</strain>
    </source>
</reference>
<dbReference type="EMBL" id="KL584753">
    <property type="protein sequence ID" value="KEQ97627.1"/>
    <property type="molecule type" value="Genomic_DNA"/>
</dbReference>
<proteinExistence type="predicted"/>
<dbReference type="Pfam" id="PF13091">
    <property type="entry name" value="PLDc_2"/>
    <property type="match status" value="2"/>
</dbReference>
<accession>A0A074YU54</accession>
<dbReference type="InterPro" id="IPR025202">
    <property type="entry name" value="PLD-like_dom"/>
</dbReference>
<dbReference type="Proteomes" id="UP000030641">
    <property type="component" value="Unassembled WGS sequence"/>
</dbReference>
<dbReference type="AlphaFoldDB" id="A0A074YU54"/>
<dbReference type="PANTHER" id="PTHR21248:SF22">
    <property type="entry name" value="PHOSPHOLIPASE D"/>
    <property type="match status" value="1"/>
</dbReference>
<evidence type="ECO:0000313" key="2">
    <source>
        <dbReference type="EMBL" id="KEQ97627.1"/>
    </source>
</evidence>